<dbReference type="Proteomes" id="UP000033111">
    <property type="component" value="Chromosome"/>
</dbReference>
<dbReference type="HOGENOM" id="CLU_1049492_0_0_2"/>
<dbReference type="GeneID" id="24859192"/>
<organism evidence="1 2">
    <name type="scientific">Methanosarcina siciliae T4/M</name>
    <dbReference type="NCBI Taxonomy" id="1434120"/>
    <lineage>
        <taxon>Archaea</taxon>
        <taxon>Methanobacteriati</taxon>
        <taxon>Methanobacteriota</taxon>
        <taxon>Stenosarchaea group</taxon>
        <taxon>Methanomicrobia</taxon>
        <taxon>Methanosarcinales</taxon>
        <taxon>Methanosarcinaceae</taxon>
        <taxon>Methanosarcina</taxon>
    </lineage>
</organism>
<gene>
    <name evidence="1" type="ORF">MSSIT_0432</name>
</gene>
<dbReference type="PATRIC" id="fig|1434120.4.peg.556"/>
<evidence type="ECO:0008006" key="3">
    <source>
        <dbReference type="Google" id="ProtNLM"/>
    </source>
</evidence>
<dbReference type="AlphaFoldDB" id="A0A0E3L7P9"/>
<evidence type="ECO:0000313" key="2">
    <source>
        <dbReference type="Proteomes" id="UP000033111"/>
    </source>
</evidence>
<sequence length="265" mass="29186">MSLTFANIEYENNHASVSWRGLKFTNNGSFLVFLKDDVASRLDDTSGRDDFSSHLKGLSLTGMGQKSLKAVLNADVPEERAWAAGEALAEAYLIHSHGVVFPWNMERDKRNPFGSLPGADIVGFINDGLGYRFALGEVKTSGEQKIPPQVMSGRSGQMGHQIDKLANNLTIINQLLRWLLPRVKGTKYESVFDQASIAFFNSGNKQMAIFGVLIRDTSPNELDLSGRGKVLRKTLVSPTNCNLVALYLPWSLDQLIDQIRGGVLS</sequence>
<dbReference type="KEGG" id="msw:MSSIT_0432"/>
<dbReference type="EMBL" id="CP009506">
    <property type="protein sequence ID" value="AKB27151.1"/>
    <property type="molecule type" value="Genomic_DNA"/>
</dbReference>
<evidence type="ECO:0000313" key="1">
    <source>
        <dbReference type="EMBL" id="AKB27151.1"/>
    </source>
</evidence>
<accession>A0A0E3L7P9</accession>
<protein>
    <recommendedName>
        <fullName evidence="3">Anti-bacteriophage protein A/HamA C-terminal domain-containing protein</fullName>
    </recommendedName>
</protein>
<name>A0A0E3L7P9_9EURY</name>
<keyword evidence="2" id="KW-1185">Reference proteome</keyword>
<dbReference type="RefSeq" id="WP_052721488.1">
    <property type="nucleotide sequence ID" value="NZ_CP009506.1"/>
</dbReference>
<proteinExistence type="predicted"/>
<dbReference type="OrthoDB" id="148180at2157"/>
<reference evidence="1 2" key="1">
    <citation type="submission" date="2014-07" db="EMBL/GenBank/DDBJ databases">
        <title>Methanogenic archaea and the global carbon cycle.</title>
        <authorList>
            <person name="Henriksen J.R."/>
            <person name="Luke J."/>
            <person name="Reinhart S."/>
            <person name="Benedict M.N."/>
            <person name="Youngblut N.D."/>
            <person name="Metcalf M.E."/>
            <person name="Whitaker R.J."/>
            <person name="Metcalf W.W."/>
        </authorList>
    </citation>
    <scope>NUCLEOTIDE SEQUENCE [LARGE SCALE GENOMIC DNA]</scope>
    <source>
        <strain evidence="1 2">T4/M</strain>
    </source>
</reference>